<dbReference type="InterPro" id="IPR036526">
    <property type="entry name" value="C-N_Hydrolase_sf"/>
</dbReference>
<dbReference type="Pfam" id="PF00795">
    <property type="entry name" value="CN_hydrolase"/>
    <property type="match status" value="1"/>
</dbReference>
<dbReference type="InterPro" id="IPR040154">
    <property type="entry name" value="Biotinidase/VNN"/>
</dbReference>
<evidence type="ECO:0000313" key="6">
    <source>
        <dbReference type="Proteomes" id="UP001516400"/>
    </source>
</evidence>
<keyword evidence="6" id="KW-1185">Reference proteome</keyword>
<evidence type="ECO:0000313" key="5">
    <source>
        <dbReference type="EMBL" id="KAL3266915.1"/>
    </source>
</evidence>
<dbReference type="Gene3D" id="3.60.110.10">
    <property type="entry name" value="Carbon-nitrogen hydrolase"/>
    <property type="match status" value="1"/>
</dbReference>
<feature type="domain" description="CN hydrolase" evidence="4">
    <location>
        <begin position="28"/>
        <end position="302"/>
    </location>
</feature>
<dbReference type="PANTHER" id="PTHR10609">
    <property type="entry name" value="BIOTINIDASE-RELATED"/>
    <property type="match status" value="1"/>
</dbReference>
<dbReference type="PROSITE" id="PS50263">
    <property type="entry name" value="CN_HYDROLASE"/>
    <property type="match status" value="1"/>
</dbReference>
<organism evidence="5 6">
    <name type="scientific">Cryptolaemus montrouzieri</name>
    <dbReference type="NCBI Taxonomy" id="559131"/>
    <lineage>
        <taxon>Eukaryota</taxon>
        <taxon>Metazoa</taxon>
        <taxon>Ecdysozoa</taxon>
        <taxon>Arthropoda</taxon>
        <taxon>Hexapoda</taxon>
        <taxon>Insecta</taxon>
        <taxon>Pterygota</taxon>
        <taxon>Neoptera</taxon>
        <taxon>Endopterygota</taxon>
        <taxon>Coleoptera</taxon>
        <taxon>Polyphaga</taxon>
        <taxon>Cucujiformia</taxon>
        <taxon>Coccinelloidea</taxon>
        <taxon>Coccinellidae</taxon>
        <taxon>Scymninae</taxon>
        <taxon>Scymnini</taxon>
        <taxon>Cryptolaemus</taxon>
    </lineage>
</organism>
<gene>
    <name evidence="5" type="ORF">HHI36_011065</name>
</gene>
<sequence>MATHQKTLRSMCLLFVFLIWKMKEVKGYNAAVVEYVMDDEIFSNLPPLDLGNRNAKIYNEIVGRIKLSHKILDLVVFPEGTLVGDALDTPEGRKGMTFVPSPKEAVIPCNSSIPGFSEFFKVLSCTARKYSTYLVINLKEKEISRDKVGAHNGFKFFNTDVVFDRNGKVIARYRKYNTYLEPDTDKPKTPELVTFDTDFGKTFGIFTCFDLLFKSPAMDLVRKGISNFILPTMWFSGLPFHTTIQIQQSWAQGNDVALLTSGASDPTYGTGGLGIFLGARGTLATVDIPRSDNYYLFKEVPDIYNFTPSCKLEVNNRNAKKMDKYNLYIEDLTEYAYKKLDLRTSKTIEETLCQTQGNETLCCHFQIETEILNADSIENKFIYDYFLVTRSGLRTYGNNTYILGVEICGLIACTGPSIMNCGQRFPDYDQVSWPIIFKKISISAVFNDSETRSQFPNSLLADFSPIESQCTTWITQKIKEESAVKRTYNTNAAVQKLLTFAIFGRNYDLDVK</sequence>
<dbReference type="EMBL" id="JABFTP020000001">
    <property type="protein sequence ID" value="KAL3266915.1"/>
    <property type="molecule type" value="Genomic_DNA"/>
</dbReference>
<dbReference type="InterPro" id="IPR043957">
    <property type="entry name" value="Vanin_C"/>
</dbReference>
<comment type="caution">
    <text evidence="5">The sequence shown here is derived from an EMBL/GenBank/DDBJ whole genome shotgun (WGS) entry which is preliminary data.</text>
</comment>
<protein>
    <recommendedName>
        <fullName evidence="4">CN hydrolase domain-containing protein</fullName>
    </recommendedName>
</protein>
<dbReference type="SUPFAM" id="SSF56317">
    <property type="entry name" value="Carbon-nitrogen hydrolase"/>
    <property type="match status" value="1"/>
</dbReference>
<evidence type="ECO:0000256" key="1">
    <source>
        <dbReference type="ARBA" id="ARBA00008225"/>
    </source>
</evidence>
<evidence type="ECO:0000256" key="2">
    <source>
        <dbReference type="ARBA" id="ARBA00022801"/>
    </source>
</evidence>
<keyword evidence="3" id="KW-0732">Signal</keyword>
<name>A0ABD2MKQ2_9CUCU</name>
<comment type="similarity">
    <text evidence="1">Belongs to the carbon-nitrogen hydrolase superfamily. BTD/VNN family.</text>
</comment>
<reference evidence="5 6" key="1">
    <citation type="journal article" date="2021" name="BMC Biol.">
        <title>Horizontally acquired antibacterial genes associated with adaptive radiation of ladybird beetles.</title>
        <authorList>
            <person name="Li H.S."/>
            <person name="Tang X.F."/>
            <person name="Huang Y.H."/>
            <person name="Xu Z.Y."/>
            <person name="Chen M.L."/>
            <person name="Du X.Y."/>
            <person name="Qiu B.Y."/>
            <person name="Chen P.T."/>
            <person name="Zhang W."/>
            <person name="Slipinski A."/>
            <person name="Escalona H.E."/>
            <person name="Waterhouse R.M."/>
            <person name="Zwick A."/>
            <person name="Pang H."/>
        </authorList>
    </citation>
    <scope>NUCLEOTIDE SEQUENCE [LARGE SCALE GENOMIC DNA]</scope>
    <source>
        <strain evidence="5">SYSU2018</strain>
    </source>
</reference>
<dbReference type="Proteomes" id="UP001516400">
    <property type="component" value="Unassembled WGS sequence"/>
</dbReference>
<accession>A0ABD2MKQ2</accession>
<dbReference type="GO" id="GO:0016787">
    <property type="term" value="F:hydrolase activity"/>
    <property type="evidence" value="ECO:0007669"/>
    <property type="project" value="UniProtKB-KW"/>
</dbReference>
<dbReference type="InterPro" id="IPR003010">
    <property type="entry name" value="C-N_Hydrolase"/>
</dbReference>
<evidence type="ECO:0000259" key="4">
    <source>
        <dbReference type="PROSITE" id="PS50263"/>
    </source>
</evidence>
<keyword evidence="2" id="KW-0378">Hydrolase</keyword>
<evidence type="ECO:0000256" key="3">
    <source>
        <dbReference type="SAM" id="SignalP"/>
    </source>
</evidence>
<proteinExistence type="inferred from homology"/>
<dbReference type="PANTHER" id="PTHR10609:SF14">
    <property type="entry name" value="BIOTINIDASE"/>
    <property type="match status" value="1"/>
</dbReference>
<feature type="signal peptide" evidence="3">
    <location>
        <begin position="1"/>
        <end position="27"/>
    </location>
</feature>
<dbReference type="Pfam" id="PF19018">
    <property type="entry name" value="Vanin_C"/>
    <property type="match status" value="1"/>
</dbReference>
<feature type="chain" id="PRO_5044845157" description="CN hydrolase domain-containing protein" evidence="3">
    <location>
        <begin position="28"/>
        <end position="512"/>
    </location>
</feature>
<dbReference type="AlphaFoldDB" id="A0ABD2MKQ2"/>